<dbReference type="Gene3D" id="2.30.30.40">
    <property type="entry name" value="SH3 Domains"/>
    <property type="match status" value="1"/>
</dbReference>
<protein>
    <recommendedName>
        <fullName evidence="3">SH3 domain-containing protein</fullName>
    </recommendedName>
</protein>
<proteinExistence type="predicted"/>
<dbReference type="InterPro" id="IPR036028">
    <property type="entry name" value="SH3-like_dom_sf"/>
</dbReference>
<feature type="domain" description="SH3" evidence="3">
    <location>
        <begin position="30"/>
        <end position="90"/>
    </location>
</feature>
<evidence type="ECO:0000259" key="3">
    <source>
        <dbReference type="PROSITE" id="PS50002"/>
    </source>
</evidence>
<dbReference type="CDD" id="cd11938">
    <property type="entry name" value="SH3_ARHGEF16_26"/>
    <property type="match status" value="1"/>
</dbReference>
<accession>A0A3B4A160</accession>
<name>A0A3B4A160_9GOBI</name>
<dbReference type="Ensembl" id="ENSPMGT00000010912.1">
    <property type="protein sequence ID" value="ENSPMGP00000010226.1"/>
    <property type="gene ID" value="ENSPMGG00000008478.1"/>
</dbReference>
<dbReference type="GO" id="GO:0005085">
    <property type="term" value="F:guanyl-nucleotide exchange factor activity"/>
    <property type="evidence" value="ECO:0007669"/>
    <property type="project" value="InterPro"/>
</dbReference>
<dbReference type="SUPFAM" id="SSF50044">
    <property type="entry name" value="SH3-domain"/>
    <property type="match status" value="1"/>
</dbReference>
<dbReference type="Proteomes" id="UP000261520">
    <property type="component" value="Unplaced"/>
</dbReference>
<keyword evidence="5" id="KW-1185">Reference proteome</keyword>
<dbReference type="PANTHER" id="PTHR12845:SF3">
    <property type="entry name" value="RHO GUANINE NUCLEOTIDE EXCHANGE FACTOR 16"/>
    <property type="match status" value="1"/>
</dbReference>
<reference evidence="4" key="2">
    <citation type="submission" date="2025-09" db="UniProtKB">
        <authorList>
            <consortium name="Ensembl"/>
        </authorList>
    </citation>
    <scope>IDENTIFICATION</scope>
</reference>
<dbReference type="InterPro" id="IPR047271">
    <property type="entry name" value="Ephexin-like"/>
</dbReference>
<dbReference type="Pfam" id="PF14604">
    <property type="entry name" value="SH3_9"/>
    <property type="match status" value="1"/>
</dbReference>
<evidence type="ECO:0000256" key="2">
    <source>
        <dbReference type="PROSITE-ProRule" id="PRU00192"/>
    </source>
</evidence>
<keyword evidence="1 2" id="KW-0728">SH3 domain</keyword>
<evidence type="ECO:0000256" key="1">
    <source>
        <dbReference type="ARBA" id="ARBA00022443"/>
    </source>
</evidence>
<dbReference type="PROSITE" id="PS50002">
    <property type="entry name" value="SH3"/>
    <property type="match status" value="1"/>
</dbReference>
<dbReference type="AlphaFoldDB" id="A0A3B4A160"/>
<dbReference type="InterPro" id="IPR001452">
    <property type="entry name" value="SH3_domain"/>
</dbReference>
<dbReference type="SMART" id="SM00326">
    <property type="entry name" value="SH3"/>
    <property type="match status" value="1"/>
</dbReference>
<dbReference type="PANTHER" id="PTHR12845">
    <property type="entry name" value="GUANINE NUCLEOTIDE EXCHANGE FACTOR"/>
    <property type="match status" value="1"/>
</dbReference>
<reference evidence="4" key="1">
    <citation type="submission" date="2025-08" db="UniProtKB">
        <authorList>
            <consortium name="Ensembl"/>
        </authorList>
    </citation>
    <scope>IDENTIFICATION</scope>
</reference>
<dbReference type="InterPro" id="IPR035797">
    <property type="entry name" value="ARHGEF16/ARHGEF26_SH3"/>
</dbReference>
<dbReference type="STRING" id="409849.ENSPMGP00000010226"/>
<evidence type="ECO:0000313" key="4">
    <source>
        <dbReference type="Ensembl" id="ENSPMGP00000010226.1"/>
    </source>
</evidence>
<organism evidence="4 5">
    <name type="scientific">Periophthalmus magnuspinnatus</name>
    <dbReference type="NCBI Taxonomy" id="409849"/>
    <lineage>
        <taxon>Eukaryota</taxon>
        <taxon>Metazoa</taxon>
        <taxon>Chordata</taxon>
        <taxon>Craniata</taxon>
        <taxon>Vertebrata</taxon>
        <taxon>Euteleostomi</taxon>
        <taxon>Actinopterygii</taxon>
        <taxon>Neopterygii</taxon>
        <taxon>Teleostei</taxon>
        <taxon>Neoteleostei</taxon>
        <taxon>Acanthomorphata</taxon>
        <taxon>Gobiaria</taxon>
        <taxon>Gobiiformes</taxon>
        <taxon>Gobioidei</taxon>
        <taxon>Gobiidae</taxon>
        <taxon>Oxudercinae</taxon>
        <taxon>Periophthalmus</taxon>
    </lineage>
</organism>
<sequence>PMRLEKIFTTTTDALPHINIITNSRFNVFSGLPQYEATKAYMPKQPDELGLQQAELVILLQNEDGWCFGERMRDGDRGWFPASCVTEITDPTAIENNVQRMKRLRKETNQRTINHAHAQIKSDERGECSSNKAIWVQD</sequence>
<evidence type="ECO:0000313" key="5">
    <source>
        <dbReference type="Proteomes" id="UP000261520"/>
    </source>
</evidence>